<evidence type="ECO:0000313" key="2">
    <source>
        <dbReference type="Proteomes" id="UP001515943"/>
    </source>
</evidence>
<sequence>MPGTVRELVARALDKRPDRRPSVRNVLDELSTVGAEVVLCGEIGRSYTARLRARMLDAGLAVRVSSDPDSLADAAVLVAVVSERPDPAVRDMRLAARRHGVKVLPVLVGTHTEPDAFLDARTGALPDAAQLRALRELAAGEKESPVAETPDPAVIRIGAALAEGDLVLADRHTTAALLAAAGCGDRGVGGAGRGRRPSAGR</sequence>
<gene>
    <name evidence="1" type="ORF">FXN61_48215</name>
</gene>
<dbReference type="RefSeq" id="WP_223165918.1">
    <property type="nucleotide sequence ID" value="NZ_VSRL01000519.1"/>
</dbReference>
<organism evidence="1 2">
    <name type="scientific">Lentzea indica</name>
    <dbReference type="NCBI Taxonomy" id="2604800"/>
    <lineage>
        <taxon>Bacteria</taxon>
        <taxon>Bacillati</taxon>
        <taxon>Actinomycetota</taxon>
        <taxon>Actinomycetes</taxon>
        <taxon>Pseudonocardiales</taxon>
        <taxon>Pseudonocardiaceae</taxon>
        <taxon>Lentzea</taxon>
    </lineage>
</organism>
<accession>A0ABX1G028</accession>
<keyword evidence="2" id="KW-1185">Reference proteome</keyword>
<dbReference type="Proteomes" id="UP001515943">
    <property type="component" value="Unassembled WGS sequence"/>
</dbReference>
<protein>
    <submittedName>
        <fullName evidence="1">Uncharacterized protein</fullName>
    </submittedName>
</protein>
<evidence type="ECO:0000313" key="1">
    <source>
        <dbReference type="EMBL" id="NKE64066.1"/>
    </source>
</evidence>
<dbReference type="Gene3D" id="3.40.50.720">
    <property type="entry name" value="NAD(P)-binding Rossmann-like Domain"/>
    <property type="match status" value="1"/>
</dbReference>
<comment type="caution">
    <text evidence="1">The sequence shown here is derived from an EMBL/GenBank/DDBJ whole genome shotgun (WGS) entry which is preliminary data.</text>
</comment>
<feature type="non-terminal residue" evidence="1">
    <location>
        <position position="201"/>
    </location>
</feature>
<name>A0ABX1G028_9PSEU</name>
<proteinExistence type="predicted"/>
<reference evidence="1 2" key="1">
    <citation type="submission" date="2019-08" db="EMBL/GenBank/DDBJ databases">
        <title>Lentzea from Indian Himalayas.</title>
        <authorList>
            <person name="Mandal S."/>
            <person name="Mallick Gupta A."/>
            <person name="Maiti P.K."/>
            <person name="Sarkar J."/>
            <person name="Mandal S."/>
        </authorList>
    </citation>
    <scope>NUCLEOTIDE SEQUENCE [LARGE SCALE GENOMIC DNA]</scope>
    <source>
        <strain evidence="1 2">PSKA42</strain>
    </source>
</reference>
<dbReference type="EMBL" id="VSRL01000519">
    <property type="protein sequence ID" value="NKE64066.1"/>
    <property type="molecule type" value="Genomic_DNA"/>
</dbReference>